<feature type="compositionally biased region" description="Polar residues" evidence="2">
    <location>
        <begin position="79"/>
        <end position="93"/>
    </location>
</feature>
<dbReference type="FunFam" id="1.10.287.110:FF:000009">
    <property type="entry name" value="Auxilin-related protein 1"/>
    <property type="match status" value="1"/>
</dbReference>
<dbReference type="Proteomes" id="UP000593574">
    <property type="component" value="Unassembled WGS sequence"/>
</dbReference>
<feature type="compositionally biased region" description="Basic and acidic residues" evidence="2">
    <location>
        <begin position="399"/>
        <end position="408"/>
    </location>
</feature>
<organism evidence="3 4">
    <name type="scientific">Gossypium laxum</name>
    <dbReference type="NCBI Taxonomy" id="34288"/>
    <lineage>
        <taxon>Eukaryota</taxon>
        <taxon>Viridiplantae</taxon>
        <taxon>Streptophyta</taxon>
        <taxon>Embryophyta</taxon>
        <taxon>Tracheophyta</taxon>
        <taxon>Spermatophyta</taxon>
        <taxon>Magnoliopsida</taxon>
        <taxon>eudicotyledons</taxon>
        <taxon>Gunneridae</taxon>
        <taxon>Pentapetalae</taxon>
        <taxon>rosids</taxon>
        <taxon>malvids</taxon>
        <taxon>Malvales</taxon>
        <taxon>Malvaceae</taxon>
        <taxon>Malvoideae</taxon>
        <taxon>Gossypium</taxon>
    </lineage>
</organism>
<dbReference type="PANTHER" id="PTHR23172">
    <property type="entry name" value="AUXILIN/CYCLIN G-ASSOCIATED KINASE-RELATED"/>
    <property type="match status" value="1"/>
</dbReference>
<dbReference type="SUPFAM" id="SSF46565">
    <property type="entry name" value="Chaperone J-domain"/>
    <property type="match status" value="1"/>
</dbReference>
<dbReference type="EMBL" id="JABEZV010000007">
    <property type="protein sequence ID" value="MBA0715434.1"/>
    <property type="molecule type" value="Genomic_DNA"/>
</dbReference>
<feature type="region of interest" description="Disordered" evidence="2">
    <location>
        <begin position="1147"/>
        <end position="1167"/>
    </location>
</feature>
<dbReference type="PANTHER" id="PTHR23172:SF19">
    <property type="entry name" value="J DOMAIN-CONTAINING PROTEIN"/>
    <property type="match status" value="1"/>
</dbReference>
<feature type="compositionally biased region" description="Low complexity" evidence="2">
    <location>
        <begin position="554"/>
        <end position="573"/>
    </location>
</feature>
<protein>
    <recommendedName>
        <fullName evidence="5">Auxilin-related protein 2</fullName>
    </recommendedName>
</protein>
<accession>A0A7J8ZVT4</accession>
<feature type="compositionally biased region" description="Low complexity" evidence="2">
    <location>
        <begin position="363"/>
        <end position="373"/>
    </location>
</feature>
<feature type="region of interest" description="Disordered" evidence="2">
    <location>
        <begin position="308"/>
        <end position="493"/>
    </location>
</feature>
<feature type="compositionally biased region" description="Low complexity" evidence="2">
    <location>
        <begin position="44"/>
        <end position="55"/>
    </location>
</feature>
<comment type="caution">
    <text evidence="3">The sequence shown here is derived from an EMBL/GenBank/DDBJ whole genome shotgun (WGS) entry which is preliminary data.</text>
</comment>
<feature type="region of interest" description="Disordered" evidence="2">
    <location>
        <begin position="11"/>
        <end position="100"/>
    </location>
</feature>
<evidence type="ECO:0000313" key="4">
    <source>
        <dbReference type="Proteomes" id="UP000593574"/>
    </source>
</evidence>
<feature type="compositionally biased region" description="Basic and acidic residues" evidence="2">
    <location>
        <begin position="617"/>
        <end position="826"/>
    </location>
</feature>
<evidence type="ECO:0000256" key="1">
    <source>
        <dbReference type="ARBA" id="ARBA00023054"/>
    </source>
</evidence>
<reference evidence="3 4" key="1">
    <citation type="journal article" date="2019" name="Genome Biol. Evol.">
        <title>Insights into the evolution of the New World diploid cottons (Gossypium, subgenus Houzingenia) based on genome sequencing.</title>
        <authorList>
            <person name="Grover C.E."/>
            <person name="Arick M.A. 2nd"/>
            <person name="Thrash A."/>
            <person name="Conover J.L."/>
            <person name="Sanders W.S."/>
            <person name="Peterson D.G."/>
            <person name="Frelichowski J.E."/>
            <person name="Scheffler J.A."/>
            <person name="Scheffler B.E."/>
            <person name="Wendel J.F."/>
        </authorList>
    </citation>
    <scope>NUCLEOTIDE SEQUENCE [LARGE SCALE GENOMIC DNA]</scope>
    <source>
        <strain evidence="3">4</strain>
        <tissue evidence="3">Leaf</tissue>
    </source>
</reference>
<sequence>MDDLPGLFAKDFGIKPQGKAAPMAPPRNASSGPNYGYRSDFTRSSSANAKSSSNSIFDDQDRDGGLVFDNVYGGPPKYSSESRATTAQTSSFDYDSFFKDPKPPVYDKPVYDDDIFDGLPGIKSSSTTSAAKYDDVFSISGSPPRPKNKSPNNSPFDDLLGNLGGKEPEMKVKSERVKSEKDAPLFDDLLSGFGRSSSPTPASSGIFGRMTEEGYFPSNIDLDELEILGRYVLLETLRLAYGYDNVSLSLEFGHRTRLGRGKETKDTKPYCPYSCDSGLDMFMSLVLMILSFTILKLADIMLHPLDRSTSDAGQSQNPPSNSSKTGSNLMEDPFVILGSTSGPADASSGLFMDPSEVISKPNGSGKSRVESSSGSGGVFDDIDPLDGIGKYVPPMSSEVNKRGKDRSPLRAASGPQSAASKEPNDEDLGSYTKKKMPSMEDFPGSHEPVFDMPSMSTNFHSPVGRATSPPAYSNVGSNDTSSQVNSTPRSENFDTFDDVWLTVSEIPLFTQPTSAPPPSRPPPPRPPRVSKPMQGSFSSTNAKKVNEFSSFPNSTQYSHSSQSAYAAASSSVTSQIDELEDFAMGKAQNNFERAEGFPSDDFETSSAAAASAAAMKEAMDRAEAKFRHAKEMRERENLKAARNKEAGHMDRDERAMQDALNREVREKQERLERERQQREREEEEREQRRREVEREREEKEREQRRLEKERERIRQMERERERARQAVERATREARERAAAEARARAERAAVEKAATEARERAERAAVQRAQAEARERAAAEARERAERAAAEARERTAATKAEAEARLRAERAAAERAAAEARERAAASARASQQKNDDDLESFFMGSRASSAPRPRANSSDPLFDGQNKGGPEVSSSMRKASSAANIVDDLSSIFGAAASSPGVFQEVDGETEERRRARLERHQRTQERAAKALAEKNHRDLQVQREQAERHRIAETLDVEIKRWAAGKEGNLRALLSTLQYVLWPECGWQPVSLTDLITAAAVKKVYRKATLCIHPDKVQQKGANLQQKYVAEKVFDLLKSAVKEWHMMLALASKACEVLKSLVLLIKRQECERGAAKRRKDKEFVDEDRESCTVESSDHCGDDFLNDKVEGDTAVSLMMVRASSKEKDQVDEVAAKISTSQSSYHSKKKGSSSPKSCTIESNDHCGDDDEVEADTVVSEEKKVDFLGFSILSKHAKYLKIIFKKEATFMDDAMKAGFRLDCIDFCTSKATNFLFMEANKTQLKTEMKEVTQKIASLQKELELKKVGETELKKQFEAISEFSSNSSSPLSYIVD</sequence>
<dbReference type="GO" id="GO:0030276">
    <property type="term" value="F:clathrin binding"/>
    <property type="evidence" value="ECO:0007669"/>
    <property type="project" value="TreeGrafter"/>
</dbReference>
<gene>
    <name evidence="3" type="ORF">Golax_014330</name>
</gene>
<feature type="compositionally biased region" description="Basic and acidic residues" evidence="2">
    <location>
        <begin position="166"/>
        <end position="178"/>
    </location>
</feature>
<dbReference type="Gene3D" id="1.10.287.110">
    <property type="entry name" value="DnaJ domain"/>
    <property type="match status" value="1"/>
</dbReference>
<feature type="compositionally biased region" description="Low complexity" evidence="2">
    <location>
        <begin position="606"/>
        <end position="616"/>
    </location>
</feature>
<feature type="compositionally biased region" description="Polar residues" evidence="2">
    <location>
        <begin position="470"/>
        <end position="490"/>
    </location>
</feature>
<evidence type="ECO:0008006" key="5">
    <source>
        <dbReference type="Google" id="ProtNLM"/>
    </source>
</evidence>
<feature type="region of interest" description="Disordered" evidence="2">
    <location>
        <begin position="590"/>
        <end position="879"/>
    </location>
</feature>
<feature type="compositionally biased region" description="Polar residues" evidence="2">
    <location>
        <begin position="533"/>
        <end position="553"/>
    </location>
</feature>
<evidence type="ECO:0000256" key="2">
    <source>
        <dbReference type="SAM" id="MobiDB-lite"/>
    </source>
</evidence>
<feature type="compositionally biased region" description="Pro residues" evidence="2">
    <location>
        <begin position="514"/>
        <end position="529"/>
    </location>
</feature>
<keyword evidence="1" id="KW-0175">Coiled coil</keyword>
<keyword evidence="4" id="KW-1185">Reference proteome</keyword>
<dbReference type="GO" id="GO:0031982">
    <property type="term" value="C:vesicle"/>
    <property type="evidence" value="ECO:0007669"/>
    <property type="project" value="TreeGrafter"/>
</dbReference>
<feature type="region of interest" description="Disordered" evidence="2">
    <location>
        <begin position="507"/>
        <end position="573"/>
    </location>
</feature>
<dbReference type="GO" id="GO:0072318">
    <property type="term" value="P:clathrin coat disassembly"/>
    <property type="evidence" value="ECO:0007669"/>
    <property type="project" value="TreeGrafter"/>
</dbReference>
<feature type="compositionally biased region" description="Low complexity" evidence="2">
    <location>
        <begin position="848"/>
        <end position="863"/>
    </location>
</feature>
<name>A0A7J8ZVT4_9ROSI</name>
<dbReference type="GO" id="GO:0072583">
    <property type="term" value="P:clathrin-dependent endocytosis"/>
    <property type="evidence" value="ECO:0007669"/>
    <property type="project" value="TreeGrafter"/>
</dbReference>
<proteinExistence type="predicted"/>
<evidence type="ECO:0000313" key="3">
    <source>
        <dbReference type="EMBL" id="MBA0715434.1"/>
    </source>
</evidence>
<feature type="region of interest" description="Disordered" evidence="2">
    <location>
        <begin position="137"/>
        <end position="178"/>
    </location>
</feature>
<dbReference type="GO" id="GO:0005737">
    <property type="term" value="C:cytoplasm"/>
    <property type="evidence" value="ECO:0007669"/>
    <property type="project" value="TreeGrafter"/>
</dbReference>
<feature type="compositionally biased region" description="Polar residues" evidence="2">
    <location>
        <begin position="310"/>
        <end position="328"/>
    </location>
</feature>
<dbReference type="InterPro" id="IPR036869">
    <property type="entry name" value="J_dom_sf"/>
</dbReference>